<proteinExistence type="predicted"/>
<keyword evidence="1" id="KW-0812">Transmembrane</keyword>
<evidence type="ECO:0000313" key="2">
    <source>
        <dbReference type="EMBL" id="MBX8631222.1"/>
    </source>
</evidence>
<keyword evidence="1" id="KW-0472">Membrane</keyword>
<name>A0A8J7YI72_9ARCH</name>
<organism evidence="2 3">
    <name type="scientific">Candidatus Sysuiplasma superficiale</name>
    <dbReference type="NCBI Taxonomy" id="2823368"/>
    <lineage>
        <taxon>Archaea</taxon>
        <taxon>Methanobacteriati</taxon>
        <taxon>Thermoplasmatota</taxon>
        <taxon>Thermoplasmata</taxon>
        <taxon>Candidatus Sysuiplasmatales</taxon>
        <taxon>Candidatus Sysuiplasmataceae</taxon>
        <taxon>Candidatus Sysuiplasma</taxon>
    </lineage>
</organism>
<feature type="transmembrane region" description="Helical" evidence="1">
    <location>
        <begin position="12"/>
        <end position="41"/>
    </location>
</feature>
<gene>
    <name evidence="2" type="ORF">J9259_01675</name>
</gene>
<dbReference type="EMBL" id="JAGVSJ010000002">
    <property type="protein sequence ID" value="MBX8631222.1"/>
    <property type="molecule type" value="Genomic_DNA"/>
</dbReference>
<feature type="transmembrane region" description="Helical" evidence="1">
    <location>
        <begin position="74"/>
        <end position="93"/>
    </location>
</feature>
<keyword evidence="1" id="KW-1133">Transmembrane helix</keyword>
<evidence type="ECO:0000313" key="3">
    <source>
        <dbReference type="Proteomes" id="UP000716004"/>
    </source>
</evidence>
<accession>A0A8J7YI72</accession>
<reference evidence="2" key="1">
    <citation type="submission" date="2021-04" db="EMBL/GenBank/DDBJ databases">
        <title>Genomic insights into ecological role and evolution of a novel Thermoplasmata order Candidatus Sysuiplasmatales.</title>
        <authorList>
            <person name="Yuan Y."/>
        </authorList>
    </citation>
    <scope>NUCLEOTIDE SEQUENCE</scope>
    <source>
        <strain evidence="2">YP2-bin.285</strain>
    </source>
</reference>
<sequence>MQTERTENPLVAYARAILISRILGMLCAIAGLFGIITQFLISTSVFSEISLLGNDGLTTNNFTYINRIFNYDSILFILFLIMFFTAYALLLLYRNAMVKRTIELTGAESISDLNSKVKEKGGILRLSLSKHKG</sequence>
<dbReference type="Proteomes" id="UP000716004">
    <property type="component" value="Unassembled WGS sequence"/>
</dbReference>
<comment type="caution">
    <text evidence="2">The sequence shown here is derived from an EMBL/GenBank/DDBJ whole genome shotgun (WGS) entry which is preliminary data.</text>
</comment>
<evidence type="ECO:0000256" key="1">
    <source>
        <dbReference type="SAM" id="Phobius"/>
    </source>
</evidence>
<dbReference type="AlphaFoldDB" id="A0A8J7YI72"/>
<protein>
    <submittedName>
        <fullName evidence="2">Uncharacterized protein</fullName>
    </submittedName>
</protein>